<evidence type="ECO:0000256" key="1">
    <source>
        <dbReference type="ARBA" id="ARBA00022737"/>
    </source>
</evidence>
<gene>
    <name evidence="10" type="primary">LOC110768002</name>
</gene>
<dbReference type="GO" id="GO:0051707">
    <property type="term" value="P:response to other organism"/>
    <property type="evidence" value="ECO:0007669"/>
    <property type="project" value="UniProtKB-ARBA"/>
</dbReference>
<evidence type="ECO:0000313" key="9">
    <source>
        <dbReference type="Proteomes" id="UP000515124"/>
    </source>
</evidence>
<dbReference type="Pfam" id="PF23559">
    <property type="entry name" value="WHD_DRP"/>
    <property type="match status" value="1"/>
</dbReference>
<dbReference type="PROSITE" id="PS51450">
    <property type="entry name" value="LRR"/>
    <property type="match status" value="1"/>
</dbReference>
<dbReference type="Gene3D" id="1.20.5.4130">
    <property type="match status" value="1"/>
</dbReference>
<organism evidence="9 10">
    <name type="scientific">Prunus avium</name>
    <name type="common">Cherry</name>
    <name type="synonym">Cerasus avium</name>
    <dbReference type="NCBI Taxonomy" id="42229"/>
    <lineage>
        <taxon>Eukaryota</taxon>
        <taxon>Viridiplantae</taxon>
        <taxon>Streptophyta</taxon>
        <taxon>Embryophyta</taxon>
        <taxon>Tracheophyta</taxon>
        <taxon>Spermatophyta</taxon>
        <taxon>Magnoliopsida</taxon>
        <taxon>eudicotyledons</taxon>
        <taxon>Gunneridae</taxon>
        <taxon>Pentapetalae</taxon>
        <taxon>rosids</taxon>
        <taxon>fabids</taxon>
        <taxon>Rosales</taxon>
        <taxon>Rosaceae</taxon>
        <taxon>Amygdaloideae</taxon>
        <taxon>Amygdaleae</taxon>
        <taxon>Prunus</taxon>
    </lineage>
</organism>
<dbReference type="FunFam" id="1.10.10.10:FF:000322">
    <property type="entry name" value="Probable disease resistance protein At1g63360"/>
    <property type="match status" value="1"/>
</dbReference>
<dbReference type="PANTHER" id="PTHR36766">
    <property type="entry name" value="PLANT BROAD-SPECTRUM MILDEW RESISTANCE PROTEIN RPW8"/>
    <property type="match status" value="1"/>
</dbReference>
<dbReference type="Pfam" id="PF23598">
    <property type="entry name" value="LRR_14"/>
    <property type="match status" value="1"/>
</dbReference>
<dbReference type="GO" id="GO:0043531">
    <property type="term" value="F:ADP binding"/>
    <property type="evidence" value="ECO:0007669"/>
    <property type="project" value="InterPro"/>
</dbReference>
<dbReference type="GeneID" id="110768002"/>
<feature type="domain" description="Disease resistance N-terminal" evidence="6">
    <location>
        <begin position="10"/>
        <end position="94"/>
    </location>
</feature>
<evidence type="ECO:0000313" key="10">
    <source>
        <dbReference type="RefSeq" id="XP_021827372.1"/>
    </source>
</evidence>
<dbReference type="InterPro" id="IPR055414">
    <property type="entry name" value="LRR_R13L4/SHOC2-like"/>
</dbReference>
<dbReference type="PRINTS" id="PR00364">
    <property type="entry name" value="DISEASERSIST"/>
</dbReference>
<sequence length="625" mass="72239">MESFSCNIATKVLERLSSRGHKEIHLSKDVKGELHETLSTITKVLQYAEENQRSNPLLLADCFRKLQDVCYDMDDVLDEYEYKKLRMQMLKPKGSVKEKVHNLFSIPNSVMSSYKMSHRIKNMRKRLGEIAAAKPQFNLSERAAYWHDMHMERKTSSFVHSTNVIGRDNDKEEMLTHLLKDTYTGEGDDDEENVSIISINGLGGLGKTTLAKLVYNDDRVVANFNLRIWICVSNDFDNERLLREIVRAATKETCKDESIEEMQMKLQHTLKNKKLLLVLDDVWDKEPMGITFEKWIDFKCLLKIEANGKEGNHPKLMKIGEDIVKKCGGVPLALYTIGGLLKSNKDESYWSHVRDTDIWKLEQESKSILTALKLSYDALPVYLKPCFAFCSLFPKDYIFRSEDLIPLWMAQGFVQSSQEHGNQELEDIGMHYIRQLCSTYFFQIVEYDSTFIVFKIHDLVHDLAISMAQVEYSSLNFRPSYSSKMVRHVSISQRDLSKEKEEDPEFLLGFEKLRTIIISDLDSEYVPIEVGVNNLSFLQRCISRLNFLRVLNLSNLTIKVLPSSIGNLRHLRYLDLSFNRHISKLPDSICKLHHLQSLVLAYCEKLQELPKDMGNLISLRDGIPH</sequence>
<dbReference type="InterPro" id="IPR032675">
    <property type="entry name" value="LRR_dom_sf"/>
</dbReference>
<dbReference type="Proteomes" id="UP000515124">
    <property type="component" value="Unplaced"/>
</dbReference>
<dbReference type="InterPro" id="IPR002182">
    <property type="entry name" value="NB-ARC"/>
</dbReference>
<dbReference type="SUPFAM" id="SSF52540">
    <property type="entry name" value="P-loop containing nucleoside triphosphate hydrolases"/>
    <property type="match status" value="1"/>
</dbReference>
<accession>A0A6P5TJL8</accession>
<dbReference type="GO" id="GO:0005524">
    <property type="term" value="F:ATP binding"/>
    <property type="evidence" value="ECO:0007669"/>
    <property type="project" value="UniProtKB-KW"/>
</dbReference>
<evidence type="ECO:0000259" key="6">
    <source>
        <dbReference type="Pfam" id="PF18052"/>
    </source>
</evidence>
<evidence type="ECO:0000256" key="3">
    <source>
        <dbReference type="ARBA" id="ARBA00022821"/>
    </source>
</evidence>
<proteinExistence type="predicted"/>
<dbReference type="InterPro" id="IPR027417">
    <property type="entry name" value="P-loop_NTPase"/>
</dbReference>
<dbReference type="InterPro" id="IPR001611">
    <property type="entry name" value="Leu-rich_rpt"/>
</dbReference>
<dbReference type="RefSeq" id="XP_021827372.1">
    <property type="nucleotide sequence ID" value="XM_021971680.1"/>
</dbReference>
<dbReference type="InterPro" id="IPR042197">
    <property type="entry name" value="Apaf_helical"/>
</dbReference>
<feature type="domain" description="Disease resistance protein winged helix" evidence="7">
    <location>
        <begin position="392"/>
        <end position="464"/>
    </location>
</feature>
<keyword evidence="2" id="KW-0547">Nucleotide-binding</keyword>
<evidence type="ECO:0000256" key="4">
    <source>
        <dbReference type="ARBA" id="ARBA00022840"/>
    </source>
</evidence>
<name>A0A6P5TJL8_PRUAV</name>
<keyword evidence="4" id="KW-0067">ATP-binding</keyword>
<evidence type="ECO:0000256" key="2">
    <source>
        <dbReference type="ARBA" id="ARBA00022741"/>
    </source>
</evidence>
<feature type="domain" description="NB-ARC" evidence="5">
    <location>
        <begin position="191"/>
        <end position="287"/>
    </location>
</feature>
<reference evidence="10" key="1">
    <citation type="submission" date="2025-08" db="UniProtKB">
        <authorList>
            <consortium name="RefSeq"/>
        </authorList>
    </citation>
    <scope>IDENTIFICATION</scope>
</reference>
<evidence type="ECO:0000259" key="8">
    <source>
        <dbReference type="Pfam" id="PF23598"/>
    </source>
</evidence>
<dbReference type="KEGG" id="pavi:110768002"/>
<evidence type="ECO:0000259" key="5">
    <source>
        <dbReference type="Pfam" id="PF00931"/>
    </source>
</evidence>
<keyword evidence="9" id="KW-1185">Reference proteome</keyword>
<dbReference type="AlphaFoldDB" id="A0A6P5TJL8"/>
<dbReference type="Gene3D" id="3.80.10.10">
    <property type="entry name" value="Ribonuclease Inhibitor"/>
    <property type="match status" value="1"/>
</dbReference>
<keyword evidence="1" id="KW-0677">Repeat</keyword>
<dbReference type="SUPFAM" id="SSF52058">
    <property type="entry name" value="L domain-like"/>
    <property type="match status" value="1"/>
</dbReference>
<dbReference type="GO" id="GO:0006952">
    <property type="term" value="P:defense response"/>
    <property type="evidence" value="ECO:0007669"/>
    <property type="project" value="UniProtKB-KW"/>
</dbReference>
<feature type="domain" description="Disease resistance R13L4/SHOC-2-like LRR" evidence="8">
    <location>
        <begin position="541"/>
        <end position="620"/>
    </location>
</feature>
<dbReference type="PANTHER" id="PTHR36766:SF61">
    <property type="entry name" value="NB-ARC DOMAIN DISEASE RESISTANCE PROTEIN"/>
    <property type="match status" value="1"/>
</dbReference>
<dbReference type="Gene3D" id="1.10.8.430">
    <property type="entry name" value="Helical domain of apoptotic protease-activating factors"/>
    <property type="match status" value="1"/>
</dbReference>
<dbReference type="InterPro" id="IPR041118">
    <property type="entry name" value="Rx_N"/>
</dbReference>
<dbReference type="Gene3D" id="3.40.50.300">
    <property type="entry name" value="P-loop containing nucleotide triphosphate hydrolases"/>
    <property type="match status" value="1"/>
</dbReference>
<evidence type="ECO:0000259" key="7">
    <source>
        <dbReference type="Pfam" id="PF23559"/>
    </source>
</evidence>
<dbReference type="Pfam" id="PF00931">
    <property type="entry name" value="NB-ARC"/>
    <property type="match status" value="1"/>
</dbReference>
<dbReference type="Pfam" id="PF18052">
    <property type="entry name" value="Rx_N"/>
    <property type="match status" value="1"/>
</dbReference>
<keyword evidence="3" id="KW-0611">Plant defense</keyword>
<protein>
    <submittedName>
        <fullName evidence="10">Disease resistance protein RGA3</fullName>
    </submittedName>
</protein>
<dbReference type="InterPro" id="IPR058922">
    <property type="entry name" value="WHD_DRP"/>
</dbReference>